<proteinExistence type="predicted"/>
<evidence type="ECO:0000256" key="1">
    <source>
        <dbReference type="SAM" id="MobiDB-lite"/>
    </source>
</evidence>
<feature type="region of interest" description="Disordered" evidence="1">
    <location>
        <begin position="189"/>
        <end position="209"/>
    </location>
</feature>
<accession>A0A2H1HBU2</accession>
<evidence type="ECO:0000313" key="3">
    <source>
        <dbReference type="Proteomes" id="UP000245764"/>
    </source>
</evidence>
<dbReference type="Proteomes" id="UP000245764">
    <property type="component" value="Chromosome 21"/>
</dbReference>
<name>A0A2H1HBU2_ZYMTR</name>
<gene>
    <name evidence="2" type="ORF">ZT1E4_G11998</name>
</gene>
<reference evidence="3" key="1">
    <citation type="submission" date="2017-05" db="EMBL/GenBank/DDBJ databases">
        <authorList>
            <person name="Song R."/>
            <person name="Chenine A.L."/>
            <person name="Ruprecht R.M."/>
        </authorList>
    </citation>
    <scope>NUCLEOTIDE SEQUENCE [LARGE SCALE GENOMIC DNA]</scope>
</reference>
<dbReference type="AlphaFoldDB" id="A0A2H1HBU2"/>
<feature type="region of interest" description="Disordered" evidence="1">
    <location>
        <begin position="131"/>
        <end position="172"/>
    </location>
</feature>
<feature type="region of interest" description="Disordered" evidence="1">
    <location>
        <begin position="234"/>
        <end position="306"/>
    </location>
</feature>
<feature type="region of interest" description="Disordered" evidence="1">
    <location>
        <begin position="25"/>
        <end position="51"/>
    </location>
</feature>
<organism evidence="2 3">
    <name type="scientific">Zymoseptoria tritici ST99CH_1E4</name>
    <dbReference type="NCBI Taxonomy" id="1276532"/>
    <lineage>
        <taxon>Eukaryota</taxon>
        <taxon>Fungi</taxon>
        <taxon>Dikarya</taxon>
        <taxon>Ascomycota</taxon>
        <taxon>Pezizomycotina</taxon>
        <taxon>Dothideomycetes</taxon>
        <taxon>Dothideomycetidae</taxon>
        <taxon>Mycosphaerellales</taxon>
        <taxon>Mycosphaerellaceae</taxon>
        <taxon>Zymoseptoria</taxon>
    </lineage>
</organism>
<feature type="compositionally biased region" description="Polar residues" evidence="1">
    <location>
        <begin position="243"/>
        <end position="256"/>
    </location>
</feature>
<protein>
    <submittedName>
        <fullName evidence="2">Uncharacterized protein</fullName>
    </submittedName>
</protein>
<sequence length="349" mass="40098">MSLMTIFYPRQRPAEAVAELIGRELKSPKNTSPLLAHHQRRQSRPGSELPILNEVEREEWDRKEGQLRDQNAELRIQYQELERSHNPHLQYVSVLEGDFQEMEQELGECQDDLLKLQTERDDTLQAYEEKEQEYAHKTRHSTAPPQSVPRTIPTLRQESKQRAQKRSTSCHLVLLPLPRAQHLELTQEPKAAEDDDDDSFFSETGNATPHLRRSRADNIIISATTTIPLLMHCDHDPHRLSRRPTQTNTTTRSHSWPSRKKKQESIDLSGSRGTLLANIQCEKAKTDLNSQESEPKEVSPPPPIMDEDLLLTVSLEARRKRNDSTLNVEMRLRKTLGEEGTSEMSAFAV</sequence>
<evidence type="ECO:0000313" key="2">
    <source>
        <dbReference type="EMBL" id="SMR63275.1"/>
    </source>
</evidence>
<dbReference type="EMBL" id="LT854272">
    <property type="protein sequence ID" value="SMR63275.1"/>
    <property type="molecule type" value="Genomic_DNA"/>
</dbReference>